<dbReference type="InterPro" id="IPR036511">
    <property type="entry name" value="TGT-like_sf"/>
</dbReference>
<organism evidence="2 4">
    <name type="scientific">Brevundimonas diminuta</name>
    <name type="common">Pseudomonas diminuta</name>
    <dbReference type="NCBI Taxonomy" id="293"/>
    <lineage>
        <taxon>Bacteria</taxon>
        <taxon>Pseudomonadati</taxon>
        <taxon>Pseudomonadota</taxon>
        <taxon>Alphaproteobacteria</taxon>
        <taxon>Caulobacterales</taxon>
        <taxon>Caulobacteraceae</taxon>
        <taxon>Brevundimonas</taxon>
    </lineage>
</organism>
<evidence type="ECO:0000313" key="4">
    <source>
        <dbReference type="Proteomes" id="UP000287388"/>
    </source>
</evidence>
<name>A0A410NTI9_BREDI</name>
<dbReference type="EMBL" id="CP035093">
    <property type="protein sequence ID" value="QAT13056.1"/>
    <property type="molecule type" value="Genomic_DNA"/>
</dbReference>
<feature type="domain" description="tRNA-guanine(15) transglycosylase-like" evidence="1">
    <location>
        <begin position="133"/>
        <end position="249"/>
    </location>
</feature>
<evidence type="ECO:0000313" key="2">
    <source>
        <dbReference type="EMBL" id="QAT13056.1"/>
    </source>
</evidence>
<dbReference type="RefSeq" id="WP_128718837.1">
    <property type="nucleotide sequence ID" value="NZ_BJNC01000007.1"/>
</dbReference>
<dbReference type="InterPro" id="IPR053537">
    <property type="entry name" value="DNA-guanine_TGase"/>
</dbReference>
<keyword evidence="5" id="KW-1185">Reference proteome</keyword>
<evidence type="ECO:0000313" key="3">
    <source>
        <dbReference type="EMBL" id="QQB89597.1"/>
    </source>
</evidence>
<gene>
    <name evidence="2" type="ORF">EQG53_01060</name>
    <name evidence="3" type="ORF">I6H83_03905</name>
</gene>
<sequence length="428" mass="48578">MKFIFADSLDFVDPGYDFLNDRNAPGRKPYWDDAYPHEILGYAPYHGMLVSRGIVGDGPVKGKYTESQAMRFRRVGAREFLRLNTPEFADLALFGDCGAFTYVAEDKPPYTPVDTMEFYHDCGFTHGCSVDHIIFDFDESVIGMDGGSPEARRRFDITLENADAFLAEARRERNFTPMGVVQGWSPDSMAEAARRLVAMGYDYLAIGGMVPLKADQIKRCLVAIRATVPASTRLHILGFAKPNEIHEFAPFNVTSIDTTSPLIRAFKDDKQNYWLGDGPRLSYYTAIRIPQAIENPRLQRHVRQGDFKAEHLTRMETSALAALRAYDHDDEDLERVLETVLEYNAVLATGHAYEHVRDKPTMQKLRDRYRTTLTDKPWRQCDCRICKDVGIEVMIFRASNRNKRRGIHNLAAFKTVVDALTPAKDQAA</sequence>
<dbReference type="Pfam" id="PF01702">
    <property type="entry name" value="TGT"/>
    <property type="match status" value="1"/>
</dbReference>
<dbReference type="Gene3D" id="3.20.20.105">
    <property type="entry name" value="Queuine tRNA-ribosyltransferase-like"/>
    <property type="match status" value="1"/>
</dbReference>
<dbReference type="KEGG" id="bdm:EQG53_01060"/>
<dbReference type="InterPro" id="IPR002616">
    <property type="entry name" value="tRNA_ribo_trans-like"/>
</dbReference>
<dbReference type="Proteomes" id="UP000596117">
    <property type="component" value="Chromosome"/>
</dbReference>
<reference evidence="3 5" key="2">
    <citation type="submission" date="2020-12" db="EMBL/GenBank/DDBJ databases">
        <title>FDA dAtabase for Regulatory Grade micrObial Sequences (FDA-ARGOS): Supporting development and validation of Infectious Disease Dx tests.</title>
        <authorList>
            <person name="Kerrigan L."/>
            <person name="Long C."/>
            <person name="Tallon L."/>
            <person name="Sadzewicz L."/>
            <person name="Zhao X."/>
            <person name="Boylan J."/>
            <person name="Ott S."/>
            <person name="Bowen H."/>
            <person name="Vavikolanu K."/>
            <person name="Mehta A."/>
            <person name="Aluvathingal J."/>
            <person name="Nadendla S."/>
            <person name="Yan Y."/>
            <person name="Sichtig H."/>
        </authorList>
    </citation>
    <scope>NUCLEOTIDE SEQUENCE [LARGE SCALE GENOMIC DNA]</scope>
    <source>
        <strain evidence="3 5">FDAARGOS_1026</strain>
    </source>
</reference>
<dbReference type="Proteomes" id="UP000287388">
    <property type="component" value="Chromosome"/>
</dbReference>
<evidence type="ECO:0000259" key="1">
    <source>
        <dbReference type="Pfam" id="PF01702"/>
    </source>
</evidence>
<dbReference type="SUPFAM" id="SSF51713">
    <property type="entry name" value="tRNA-guanine transglycosylase"/>
    <property type="match status" value="1"/>
</dbReference>
<accession>A0A410NTI9</accession>
<reference evidence="2 4" key="1">
    <citation type="submission" date="2019-01" db="EMBL/GenBank/DDBJ databases">
        <title>Brevundimonas diminuta Genome sequencing and assembly.</title>
        <authorList>
            <person name="Chen H."/>
        </authorList>
    </citation>
    <scope>NUCLEOTIDE SEQUENCE [LARGE SCALE GENOMIC DNA]</scope>
    <source>
        <strain evidence="2">ATCC</strain>
        <strain evidence="4">ATCC(B) 19146</strain>
    </source>
</reference>
<protein>
    <recommendedName>
        <fullName evidence="1">tRNA-guanine(15) transglycosylase-like domain-containing protein</fullName>
    </recommendedName>
</protein>
<dbReference type="AlphaFoldDB" id="A0A410NTI9"/>
<dbReference type="NCBIfam" id="NF041059">
    <property type="entry name" value="DpdA"/>
    <property type="match status" value="1"/>
</dbReference>
<proteinExistence type="predicted"/>
<evidence type="ECO:0000313" key="5">
    <source>
        <dbReference type="Proteomes" id="UP000596117"/>
    </source>
</evidence>
<dbReference type="GO" id="GO:0006400">
    <property type="term" value="P:tRNA modification"/>
    <property type="evidence" value="ECO:0007669"/>
    <property type="project" value="InterPro"/>
</dbReference>
<dbReference type="EMBL" id="CP066026">
    <property type="protein sequence ID" value="QQB89597.1"/>
    <property type="molecule type" value="Genomic_DNA"/>
</dbReference>